<reference evidence="2 3" key="1">
    <citation type="journal article" date="2019" name="Int. J. Syst. Evol. Microbiol.">
        <title>The Global Catalogue of Microorganisms (GCM) 10K type strain sequencing project: providing services to taxonomists for standard genome sequencing and annotation.</title>
        <authorList>
            <consortium name="The Broad Institute Genomics Platform"/>
            <consortium name="The Broad Institute Genome Sequencing Center for Infectious Disease"/>
            <person name="Wu L."/>
            <person name="Ma J."/>
        </authorList>
    </citation>
    <scope>NUCLEOTIDE SEQUENCE [LARGE SCALE GENOMIC DNA]</scope>
    <source>
        <strain evidence="2 3">JCM 10649</strain>
    </source>
</reference>
<feature type="region of interest" description="Disordered" evidence="1">
    <location>
        <begin position="29"/>
        <end position="85"/>
    </location>
</feature>
<dbReference type="EMBL" id="BAAAHB010000001">
    <property type="protein sequence ID" value="GAA0442807.1"/>
    <property type="molecule type" value="Genomic_DNA"/>
</dbReference>
<evidence type="ECO:0000256" key="1">
    <source>
        <dbReference type="SAM" id="MobiDB-lite"/>
    </source>
</evidence>
<feature type="compositionally biased region" description="Basic residues" evidence="1">
    <location>
        <begin position="143"/>
        <end position="153"/>
    </location>
</feature>
<sequence>MFVRETLPYGTDKSSPAALRVVEDTLRQLVKASPPGTSQSTGPPRRLRPPVGRSPRASYGSAPGTGEWGVETWIHPGAAAQPRPGNCLGGPGGRFGCQSSTAARPLLCEGQLMAGTDGNPEVLEMPRNGTLRRCPKASCSQPAHRRVVRPPTA</sequence>
<gene>
    <name evidence="2" type="ORF">GCM10009544_01960</name>
</gene>
<evidence type="ECO:0000313" key="2">
    <source>
        <dbReference type="EMBL" id="GAA0442807.1"/>
    </source>
</evidence>
<dbReference type="Proteomes" id="UP001499895">
    <property type="component" value="Unassembled WGS sequence"/>
</dbReference>
<accession>A0ABN0ZD20</accession>
<proteinExistence type="predicted"/>
<protein>
    <submittedName>
        <fullName evidence="2">Uncharacterized protein</fullName>
    </submittedName>
</protein>
<organism evidence="2 3">
    <name type="scientific">Streptomyces stramineus</name>
    <dbReference type="NCBI Taxonomy" id="173861"/>
    <lineage>
        <taxon>Bacteria</taxon>
        <taxon>Bacillati</taxon>
        <taxon>Actinomycetota</taxon>
        <taxon>Actinomycetes</taxon>
        <taxon>Kitasatosporales</taxon>
        <taxon>Streptomycetaceae</taxon>
        <taxon>Streptomyces</taxon>
    </lineage>
</organism>
<feature type="compositionally biased region" description="Low complexity" evidence="1">
    <location>
        <begin position="33"/>
        <end position="56"/>
    </location>
</feature>
<comment type="caution">
    <text evidence="2">The sequence shown here is derived from an EMBL/GenBank/DDBJ whole genome shotgun (WGS) entry which is preliminary data.</text>
</comment>
<feature type="region of interest" description="Disordered" evidence="1">
    <location>
        <begin position="132"/>
        <end position="153"/>
    </location>
</feature>
<evidence type="ECO:0000313" key="3">
    <source>
        <dbReference type="Proteomes" id="UP001499895"/>
    </source>
</evidence>
<keyword evidence="3" id="KW-1185">Reference proteome</keyword>
<name>A0ABN0ZD20_9ACTN</name>